<dbReference type="Proteomes" id="UP000663829">
    <property type="component" value="Unassembled WGS sequence"/>
</dbReference>
<keyword evidence="5" id="KW-1185">Reference proteome</keyword>
<name>A0A814M6C8_9BILA</name>
<evidence type="ECO:0008006" key="6">
    <source>
        <dbReference type="Google" id="ProtNLM"/>
    </source>
</evidence>
<dbReference type="OrthoDB" id="9997422at2759"/>
<dbReference type="Proteomes" id="UP000681722">
    <property type="component" value="Unassembled WGS sequence"/>
</dbReference>
<dbReference type="PANTHER" id="PTHR21248">
    <property type="entry name" value="CARDIOLIPIN SYNTHASE"/>
    <property type="match status" value="1"/>
</dbReference>
<dbReference type="EMBL" id="CAJOBA010003205">
    <property type="protein sequence ID" value="CAF3674058.1"/>
    <property type="molecule type" value="Genomic_DNA"/>
</dbReference>
<dbReference type="Proteomes" id="UP000677228">
    <property type="component" value="Unassembled WGS sequence"/>
</dbReference>
<evidence type="ECO:0000313" key="3">
    <source>
        <dbReference type="EMBL" id="CAF3674058.1"/>
    </source>
</evidence>
<dbReference type="SUPFAM" id="SSF56024">
    <property type="entry name" value="Phospholipase D/nuclease"/>
    <property type="match status" value="1"/>
</dbReference>
<dbReference type="Gene3D" id="3.30.870.10">
    <property type="entry name" value="Endonuclease Chain A"/>
    <property type="match status" value="1"/>
</dbReference>
<evidence type="ECO:0000313" key="2">
    <source>
        <dbReference type="EMBL" id="CAF1075412.1"/>
    </source>
</evidence>
<accession>A0A814M6C8</accession>
<evidence type="ECO:0000313" key="4">
    <source>
        <dbReference type="EMBL" id="CAF3842020.1"/>
    </source>
</evidence>
<proteinExistence type="predicted"/>
<dbReference type="EMBL" id="CAJOBC010004825">
    <property type="protein sequence ID" value="CAF3842020.1"/>
    <property type="molecule type" value="Genomic_DNA"/>
</dbReference>
<dbReference type="Proteomes" id="UP000682733">
    <property type="component" value="Unassembled WGS sequence"/>
</dbReference>
<evidence type="ECO:0000313" key="1">
    <source>
        <dbReference type="EMBL" id="CAF0891965.1"/>
    </source>
</evidence>
<evidence type="ECO:0000313" key="5">
    <source>
        <dbReference type="Proteomes" id="UP000663829"/>
    </source>
</evidence>
<sequence length="82" mass="9313">MSIDDEVAIMGNGNMDTQSWFHSQEINAMIDSKEVVAEWMDAIRKNQSTGVFGNVIAFGDDSIKLEWRGIHADEEMKKNCIY</sequence>
<organism evidence="2 5">
    <name type="scientific">Didymodactylos carnosus</name>
    <dbReference type="NCBI Taxonomy" id="1234261"/>
    <lineage>
        <taxon>Eukaryota</taxon>
        <taxon>Metazoa</taxon>
        <taxon>Spiralia</taxon>
        <taxon>Gnathifera</taxon>
        <taxon>Rotifera</taxon>
        <taxon>Eurotatoria</taxon>
        <taxon>Bdelloidea</taxon>
        <taxon>Philodinida</taxon>
        <taxon>Philodinidae</taxon>
        <taxon>Didymodactylos</taxon>
    </lineage>
</organism>
<dbReference type="AlphaFoldDB" id="A0A814M6C8"/>
<gene>
    <name evidence="2" type="ORF">GPM918_LOCUS17494</name>
    <name evidence="1" type="ORF">OVA965_LOCUS9174</name>
    <name evidence="4" type="ORF">SRO942_LOCUS17492</name>
    <name evidence="3" type="ORF">TMI583_LOCUS9171</name>
</gene>
<comment type="caution">
    <text evidence="2">The sequence shown here is derived from an EMBL/GenBank/DDBJ whole genome shotgun (WGS) entry which is preliminary data.</text>
</comment>
<reference evidence="2" key="1">
    <citation type="submission" date="2021-02" db="EMBL/GenBank/DDBJ databases">
        <authorList>
            <person name="Nowell W R."/>
        </authorList>
    </citation>
    <scope>NUCLEOTIDE SEQUENCE</scope>
</reference>
<dbReference type="EMBL" id="CAJNOQ010004825">
    <property type="protein sequence ID" value="CAF1075412.1"/>
    <property type="molecule type" value="Genomic_DNA"/>
</dbReference>
<protein>
    <recommendedName>
        <fullName evidence="6">Phospholipase D</fullName>
    </recommendedName>
</protein>
<dbReference type="EMBL" id="CAJNOK010003203">
    <property type="protein sequence ID" value="CAF0891965.1"/>
    <property type="molecule type" value="Genomic_DNA"/>
</dbReference>
<dbReference type="PANTHER" id="PTHR21248:SF22">
    <property type="entry name" value="PHOSPHOLIPASE D"/>
    <property type="match status" value="1"/>
</dbReference>